<feature type="region of interest" description="Disordered" evidence="1">
    <location>
        <begin position="188"/>
        <end position="235"/>
    </location>
</feature>
<evidence type="ECO:0000313" key="3">
    <source>
        <dbReference type="Proteomes" id="UP001218188"/>
    </source>
</evidence>
<proteinExistence type="predicted"/>
<evidence type="ECO:0000313" key="2">
    <source>
        <dbReference type="EMBL" id="KAJ7043733.1"/>
    </source>
</evidence>
<organism evidence="2 3">
    <name type="scientific">Mycena alexandri</name>
    <dbReference type="NCBI Taxonomy" id="1745969"/>
    <lineage>
        <taxon>Eukaryota</taxon>
        <taxon>Fungi</taxon>
        <taxon>Dikarya</taxon>
        <taxon>Basidiomycota</taxon>
        <taxon>Agaricomycotina</taxon>
        <taxon>Agaricomycetes</taxon>
        <taxon>Agaricomycetidae</taxon>
        <taxon>Agaricales</taxon>
        <taxon>Marasmiineae</taxon>
        <taxon>Mycenaceae</taxon>
        <taxon>Mycena</taxon>
    </lineage>
</organism>
<protein>
    <submittedName>
        <fullName evidence="2">Ribonuclease P 40kDa subunit-domain-containing protein</fullName>
    </submittedName>
</protein>
<dbReference type="EMBL" id="JARJCM010000009">
    <property type="protein sequence ID" value="KAJ7043733.1"/>
    <property type="molecule type" value="Genomic_DNA"/>
</dbReference>
<dbReference type="GO" id="GO:0001682">
    <property type="term" value="P:tRNA 5'-leader removal"/>
    <property type="evidence" value="ECO:0007669"/>
    <property type="project" value="InterPro"/>
</dbReference>
<sequence length="380" mass="40838">MQLDVLFPVQRQNNSEGGGDALQTVLCALETTYVKARIELAKLVEQAGTVVQPLELKSTLTMLTHSPHDAADDVWCLDPRGVLTLHLGVESYQTLGLTGTKVPFKGQDGHVVSLPLQPSATSVRNRQKRDAALKAWDARRGEPWDVLYCGSNASTTAAFASFNAHPASDIRVVKCVARTERGVWVPRVELSARPSTRGSGKGAGKGTGTDKGKGKGSHAQNDAEKGEEEEDIEAEAEDWDADMHALFEWVGMAGLGAQRLQAHDRPNPHVALYTPPSPSTAVVGDVVHLRWRGFLGPVFVQSVVDTVLSATNNPPFIALTAHALPVSSVSYIPDANNLKTPARMPRADGDDTWCLIVAGESNSKRWCLAESVGGLDARWG</sequence>
<dbReference type="GO" id="GO:0000172">
    <property type="term" value="C:ribonuclease MRP complex"/>
    <property type="evidence" value="ECO:0007669"/>
    <property type="project" value="TreeGrafter"/>
</dbReference>
<feature type="compositionally biased region" description="Acidic residues" evidence="1">
    <location>
        <begin position="225"/>
        <end position="235"/>
    </location>
</feature>
<dbReference type="PANTHER" id="PTHR15396:SF1">
    <property type="entry name" value="RIBONUCLEASE P PROTEIN SUBUNIT P40"/>
    <property type="match status" value="1"/>
</dbReference>
<comment type="caution">
    <text evidence="2">The sequence shown here is derived from an EMBL/GenBank/DDBJ whole genome shotgun (WGS) entry which is preliminary data.</text>
</comment>
<dbReference type="GO" id="GO:0030681">
    <property type="term" value="C:multimeric ribonuclease P complex"/>
    <property type="evidence" value="ECO:0007669"/>
    <property type="project" value="TreeGrafter"/>
</dbReference>
<name>A0AAD6X956_9AGAR</name>
<keyword evidence="3" id="KW-1185">Reference proteome</keyword>
<dbReference type="GO" id="GO:0000171">
    <property type="term" value="F:ribonuclease MRP activity"/>
    <property type="evidence" value="ECO:0007669"/>
    <property type="project" value="TreeGrafter"/>
</dbReference>
<dbReference type="Proteomes" id="UP001218188">
    <property type="component" value="Unassembled WGS sequence"/>
</dbReference>
<dbReference type="AlphaFoldDB" id="A0AAD6X956"/>
<gene>
    <name evidence="2" type="ORF">C8F04DRAFT_1175487</name>
</gene>
<reference evidence="2" key="1">
    <citation type="submission" date="2023-03" db="EMBL/GenBank/DDBJ databases">
        <title>Massive genome expansion in bonnet fungi (Mycena s.s.) driven by repeated elements and novel gene families across ecological guilds.</title>
        <authorList>
            <consortium name="Lawrence Berkeley National Laboratory"/>
            <person name="Harder C.B."/>
            <person name="Miyauchi S."/>
            <person name="Viragh M."/>
            <person name="Kuo A."/>
            <person name="Thoen E."/>
            <person name="Andreopoulos B."/>
            <person name="Lu D."/>
            <person name="Skrede I."/>
            <person name="Drula E."/>
            <person name="Henrissat B."/>
            <person name="Morin E."/>
            <person name="Kohler A."/>
            <person name="Barry K."/>
            <person name="LaButti K."/>
            <person name="Morin E."/>
            <person name="Salamov A."/>
            <person name="Lipzen A."/>
            <person name="Mereny Z."/>
            <person name="Hegedus B."/>
            <person name="Baldrian P."/>
            <person name="Stursova M."/>
            <person name="Weitz H."/>
            <person name="Taylor A."/>
            <person name="Grigoriev I.V."/>
            <person name="Nagy L.G."/>
            <person name="Martin F."/>
            <person name="Kauserud H."/>
        </authorList>
    </citation>
    <scope>NUCLEOTIDE SEQUENCE</scope>
    <source>
        <strain evidence="2">CBHHK200</strain>
    </source>
</reference>
<dbReference type="Pfam" id="PF08584">
    <property type="entry name" value="Ribonuc_P_40"/>
    <property type="match status" value="1"/>
</dbReference>
<evidence type="ECO:0000256" key="1">
    <source>
        <dbReference type="SAM" id="MobiDB-lite"/>
    </source>
</evidence>
<dbReference type="InterPro" id="IPR013893">
    <property type="entry name" value="RNase_P_Rpp40"/>
</dbReference>
<dbReference type="GO" id="GO:0000447">
    <property type="term" value="P:endonucleolytic cleavage in ITS1 to separate SSU-rRNA from 5.8S rRNA and LSU-rRNA from tricistronic rRNA transcript (SSU-rRNA, 5.8S rRNA, LSU-rRNA)"/>
    <property type="evidence" value="ECO:0007669"/>
    <property type="project" value="TreeGrafter"/>
</dbReference>
<accession>A0AAD6X956</accession>
<dbReference type="GO" id="GO:0004526">
    <property type="term" value="F:ribonuclease P activity"/>
    <property type="evidence" value="ECO:0007669"/>
    <property type="project" value="TreeGrafter"/>
</dbReference>
<dbReference type="PANTHER" id="PTHR15396">
    <property type="entry name" value="RIBONUCLEASE P PROTEIN SUBUNIT P40"/>
    <property type="match status" value="1"/>
</dbReference>